<dbReference type="EMBL" id="JABZRE010000002">
    <property type="protein sequence ID" value="MBF1306341.1"/>
    <property type="molecule type" value="Genomic_DNA"/>
</dbReference>
<feature type="transmembrane region" description="Helical" evidence="1">
    <location>
        <begin position="36"/>
        <end position="54"/>
    </location>
</feature>
<protein>
    <submittedName>
        <fullName evidence="2">Uncharacterized protein</fullName>
    </submittedName>
</protein>
<comment type="caution">
    <text evidence="2">The sequence shown here is derived from an EMBL/GenBank/DDBJ whole genome shotgun (WGS) entry which is preliminary data.</text>
</comment>
<evidence type="ECO:0000313" key="3">
    <source>
        <dbReference type="Proteomes" id="UP000758611"/>
    </source>
</evidence>
<dbReference type="AlphaFoldDB" id="A0A930DYS3"/>
<evidence type="ECO:0000313" key="2">
    <source>
        <dbReference type="EMBL" id="MBF1306341.1"/>
    </source>
</evidence>
<keyword evidence="1" id="KW-0472">Membrane</keyword>
<keyword evidence="1" id="KW-0812">Transmembrane</keyword>
<gene>
    <name evidence="2" type="ORF">HXM94_00940</name>
</gene>
<feature type="transmembrane region" description="Helical" evidence="1">
    <location>
        <begin position="122"/>
        <end position="141"/>
    </location>
</feature>
<name>A0A930DYS3_9FIRM</name>
<dbReference type="RefSeq" id="WP_278476855.1">
    <property type="nucleotide sequence ID" value="NZ_JABZRE010000002.1"/>
</dbReference>
<sequence>MCTNLFFYIINKKLTGKTGGKKEFMKNNFIPVFKRNAIRFVQSTIIFGIIYMILELFGIDLGSQDYSLKFALIGYSVTYVNIYIGTVTPEFLKLKDNDLVVKLFQIFQLAAPFIGLSTASHYGFNVNVVYCIIFVSVVVLIRWNAVKKQFFEIVGIK</sequence>
<organism evidence="2 3">
    <name type="scientific">Parvimonas micra</name>
    <dbReference type="NCBI Taxonomy" id="33033"/>
    <lineage>
        <taxon>Bacteria</taxon>
        <taxon>Bacillati</taxon>
        <taxon>Bacillota</taxon>
        <taxon>Tissierellia</taxon>
        <taxon>Tissierellales</taxon>
        <taxon>Peptoniphilaceae</taxon>
        <taxon>Parvimonas</taxon>
    </lineage>
</organism>
<reference evidence="2" key="1">
    <citation type="submission" date="2020-04" db="EMBL/GenBank/DDBJ databases">
        <title>Deep metagenomics examines the oral microbiome during advanced dental caries in children, revealing novel taxa and co-occurrences with host molecules.</title>
        <authorList>
            <person name="Baker J.L."/>
            <person name="Morton J.T."/>
            <person name="Dinis M."/>
            <person name="Alvarez R."/>
            <person name="Tran N.C."/>
            <person name="Knight R."/>
            <person name="Edlund A."/>
        </authorList>
    </citation>
    <scope>NUCLEOTIDE SEQUENCE</scope>
    <source>
        <strain evidence="2">JCVI_23_bin.11</strain>
    </source>
</reference>
<proteinExistence type="predicted"/>
<accession>A0A930DYS3</accession>
<feature type="transmembrane region" description="Helical" evidence="1">
    <location>
        <begin position="66"/>
        <end position="87"/>
    </location>
</feature>
<evidence type="ECO:0000256" key="1">
    <source>
        <dbReference type="SAM" id="Phobius"/>
    </source>
</evidence>
<keyword evidence="1" id="KW-1133">Transmembrane helix</keyword>
<dbReference type="Proteomes" id="UP000758611">
    <property type="component" value="Unassembled WGS sequence"/>
</dbReference>